<organism evidence="11 12">
    <name type="scientific">Leucobacter insecticola</name>
    <dbReference type="NCBI Taxonomy" id="2714934"/>
    <lineage>
        <taxon>Bacteria</taxon>
        <taxon>Bacillati</taxon>
        <taxon>Actinomycetota</taxon>
        <taxon>Actinomycetes</taxon>
        <taxon>Micrococcales</taxon>
        <taxon>Microbacteriaceae</taxon>
        <taxon>Leucobacter</taxon>
    </lineage>
</organism>
<dbReference type="InterPro" id="IPR003369">
    <property type="entry name" value="TatA/B/E"/>
</dbReference>
<keyword evidence="3 9" id="KW-1003">Cell membrane</keyword>
<dbReference type="GO" id="GO:0043953">
    <property type="term" value="P:protein transport by the Tat complex"/>
    <property type="evidence" value="ECO:0007669"/>
    <property type="project" value="UniProtKB-UniRule"/>
</dbReference>
<evidence type="ECO:0000256" key="2">
    <source>
        <dbReference type="ARBA" id="ARBA00022448"/>
    </source>
</evidence>
<comment type="function">
    <text evidence="9">Part of the twin-arginine translocation (Tat) system that transports large folded proteins containing a characteristic twin-arginine motif in their signal peptide across membranes. TatA could form the protein-conducting channel of the Tat system.</text>
</comment>
<accession>A0A6G8FFT7</accession>
<evidence type="ECO:0000256" key="9">
    <source>
        <dbReference type="HAMAP-Rule" id="MF_00236"/>
    </source>
</evidence>
<evidence type="ECO:0000256" key="10">
    <source>
        <dbReference type="SAM" id="MobiDB-lite"/>
    </source>
</evidence>
<dbReference type="RefSeq" id="WP_166321267.1">
    <property type="nucleotide sequence ID" value="NZ_CP049934.1"/>
</dbReference>
<evidence type="ECO:0000313" key="12">
    <source>
        <dbReference type="Proteomes" id="UP000501387"/>
    </source>
</evidence>
<keyword evidence="12" id="KW-1185">Reference proteome</keyword>
<dbReference type="PANTHER" id="PTHR42982:SF1">
    <property type="entry name" value="SEC-INDEPENDENT PROTEIN TRANSLOCASE PROTEIN TATA"/>
    <property type="match status" value="1"/>
</dbReference>
<comment type="subunit">
    <text evidence="9">The Tat system comprises two distinct complexes: a TatABC complex, containing multiple copies of TatA, TatB and TatC subunits, and a separate TatA complex, containing only TatA subunits. Substrates initially bind to the TatABC complex, which probably triggers association of the separate TatA complex to form the active translocon.</text>
</comment>
<dbReference type="PANTHER" id="PTHR42982">
    <property type="entry name" value="SEC-INDEPENDENT PROTEIN TRANSLOCASE PROTEIN TATA"/>
    <property type="match status" value="1"/>
</dbReference>
<keyword evidence="4 9" id="KW-0812">Transmembrane</keyword>
<evidence type="ECO:0000256" key="7">
    <source>
        <dbReference type="ARBA" id="ARBA00023010"/>
    </source>
</evidence>
<keyword evidence="8 9" id="KW-0472">Membrane</keyword>
<dbReference type="HAMAP" id="MF_00236">
    <property type="entry name" value="TatA_E"/>
    <property type="match status" value="1"/>
</dbReference>
<evidence type="ECO:0000256" key="1">
    <source>
        <dbReference type="ARBA" id="ARBA00004162"/>
    </source>
</evidence>
<dbReference type="EMBL" id="CP049934">
    <property type="protein sequence ID" value="QIM15251.1"/>
    <property type="molecule type" value="Genomic_DNA"/>
</dbReference>
<dbReference type="GO" id="GO:0033281">
    <property type="term" value="C:TAT protein transport complex"/>
    <property type="evidence" value="ECO:0007669"/>
    <property type="project" value="UniProtKB-UniRule"/>
</dbReference>
<protein>
    <recommendedName>
        <fullName evidence="9">Sec-independent protein translocase protein TatA</fullName>
    </recommendedName>
</protein>
<feature type="compositionally biased region" description="Low complexity" evidence="10">
    <location>
        <begin position="54"/>
        <end position="69"/>
    </location>
</feature>
<feature type="region of interest" description="Disordered" evidence="10">
    <location>
        <begin position="43"/>
        <end position="89"/>
    </location>
</feature>
<keyword evidence="5 9" id="KW-0653">Protein transport</keyword>
<dbReference type="Gene3D" id="1.20.5.3310">
    <property type="match status" value="1"/>
</dbReference>
<evidence type="ECO:0000313" key="11">
    <source>
        <dbReference type="EMBL" id="QIM15251.1"/>
    </source>
</evidence>
<dbReference type="KEGG" id="lins:G7067_00585"/>
<reference evidence="11 12" key="1">
    <citation type="submission" date="2020-03" db="EMBL/GenBank/DDBJ databases">
        <title>Leucobacter sp. nov., isolated from beetles.</title>
        <authorList>
            <person name="Hyun D.-W."/>
            <person name="Bae J.-W."/>
        </authorList>
    </citation>
    <scope>NUCLEOTIDE SEQUENCE [LARGE SCALE GENOMIC DNA]</scope>
    <source>
        <strain evidence="11 12">HDW9B</strain>
    </source>
</reference>
<keyword evidence="7 9" id="KW-0811">Translocation</keyword>
<feature type="compositionally biased region" description="Polar residues" evidence="10">
    <location>
        <begin position="71"/>
        <end position="82"/>
    </location>
</feature>
<dbReference type="GO" id="GO:0008320">
    <property type="term" value="F:protein transmembrane transporter activity"/>
    <property type="evidence" value="ECO:0007669"/>
    <property type="project" value="UniProtKB-UniRule"/>
</dbReference>
<gene>
    <name evidence="9" type="primary">tatA</name>
    <name evidence="11" type="ORF">G7067_00585</name>
</gene>
<comment type="similarity">
    <text evidence="9">Belongs to the TatA/E family.</text>
</comment>
<dbReference type="Proteomes" id="UP000501387">
    <property type="component" value="Chromosome"/>
</dbReference>
<keyword evidence="6 9" id="KW-1133">Transmembrane helix</keyword>
<evidence type="ECO:0000256" key="6">
    <source>
        <dbReference type="ARBA" id="ARBA00022989"/>
    </source>
</evidence>
<keyword evidence="2 9" id="KW-0813">Transport</keyword>
<dbReference type="Pfam" id="PF02416">
    <property type="entry name" value="TatA_B_E"/>
    <property type="match status" value="1"/>
</dbReference>
<name>A0A6G8FFT7_9MICO</name>
<dbReference type="InterPro" id="IPR006312">
    <property type="entry name" value="TatA/E"/>
</dbReference>
<feature type="compositionally biased region" description="Basic and acidic residues" evidence="10">
    <location>
        <begin position="43"/>
        <end position="53"/>
    </location>
</feature>
<evidence type="ECO:0000256" key="4">
    <source>
        <dbReference type="ARBA" id="ARBA00022692"/>
    </source>
</evidence>
<evidence type="ECO:0000256" key="8">
    <source>
        <dbReference type="ARBA" id="ARBA00023136"/>
    </source>
</evidence>
<dbReference type="AlphaFoldDB" id="A0A6G8FFT7"/>
<sequence>MLQNLGGGHLIVILFIVLLLFGAPKLPGLAKSLGQSARILKKEVTSEDGEKTESGAVAADASSAVSENAETSKTTQDQSLSERPTPDVR</sequence>
<comment type="subcellular location">
    <subcellularLocation>
        <location evidence="1 9">Cell membrane</location>
        <topology evidence="1 9">Single-pass membrane protein</topology>
    </subcellularLocation>
</comment>
<proteinExistence type="inferred from homology"/>
<evidence type="ECO:0000256" key="5">
    <source>
        <dbReference type="ARBA" id="ARBA00022927"/>
    </source>
</evidence>
<evidence type="ECO:0000256" key="3">
    <source>
        <dbReference type="ARBA" id="ARBA00022475"/>
    </source>
</evidence>